<dbReference type="PANTHER" id="PTHR32309:SF13">
    <property type="entry name" value="FERRIC ENTEROBACTIN TRANSPORT PROTEIN FEPE"/>
    <property type="match status" value="1"/>
</dbReference>
<keyword evidence="7 20" id="KW-0808">Transferase</keyword>
<evidence type="ECO:0000256" key="1">
    <source>
        <dbReference type="ARBA" id="ARBA00004429"/>
    </source>
</evidence>
<protein>
    <recommendedName>
        <fullName evidence="4">non-specific protein-tyrosine kinase</fullName>
        <ecNumber evidence="4">2.7.10.2</ecNumber>
    </recommendedName>
</protein>
<reference evidence="20 21" key="1">
    <citation type="submission" date="2020-02" db="EMBL/GenBank/DDBJ databases">
        <title>Complete genome sequence of Flavobacteriaceae bacterium.</title>
        <authorList>
            <person name="Kim S.-J."/>
            <person name="Kim Y.-S."/>
            <person name="Kim K.-H."/>
        </authorList>
    </citation>
    <scope>NUCLEOTIDE SEQUENCE [LARGE SCALE GENOMIC DNA]</scope>
    <source>
        <strain evidence="20 21">RR4-40</strain>
    </source>
</reference>
<dbReference type="EC" id="2.7.10.2" evidence="4"/>
<evidence type="ECO:0000256" key="2">
    <source>
        <dbReference type="ARBA" id="ARBA00007316"/>
    </source>
</evidence>
<dbReference type="EMBL" id="CP049057">
    <property type="protein sequence ID" value="QIE58276.1"/>
    <property type="molecule type" value="Genomic_DNA"/>
</dbReference>
<evidence type="ECO:0000313" key="21">
    <source>
        <dbReference type="Proteomes" id="UP000505306"/>
    </source>
</evidence>
<dbReference type="InterPro" id="IPR003856">
    <property type="entry name" value="LPS_length_determ_N"/>
</dbReference>
<keyword evidence="13 16" id="KW-0472">Membrane</keyword>
<evidence type="ECO:0000256" key="8">
    <source>
        <dbReference type="ARBA" id="ARBA00022692"/>
    </source>
</evidence>
<accession>A0A6G6GI60</accession>
<keyword evidence="12 16" id="KW-1133">Transmembrane helix</keyword>
<evidence type="ECO:0000256" key="7">
    <source>
        <dbReference type="ARBA" id="ARBA00022679"/>
    </source>
</evidence>
<dbReference type="InterPro" id="IPR027417">
    <property type="entry name" value="P-loop_NTPase"/>
</dbReference>
<dbReference type="InterPro" id="IPR050445">
    <property type="entry name" value="Bact_polysacc_biosynth/exp"/>
</dbReference>
<evidence type="ECO:0000313" key="20">
    <source>
        <dbReference type="EMBL" id="QIE58276.1"/>
    </source>
</evidence>
<feature type="domain" description="Tyrosine-protein kinase G-rich" evidence="19">
    <location>
        <begin position="448"/>
        <end position="516"/>
    </location>
</feature>
<keyword evidence="9" id="KW-0547">Nucleotide-binding</keyword>
<dbReference type="InterPro" id="IPR025669">
    <property type="entry name" value="AAA_dom"/>
</dbReference>
<feature type="transmembrane region" description="Helical" evidence="16">
    <location>
        <begin position="26"/>
        <end position="44"/>
    </location>
</feature>
<dbReference type="Proteomes" id="UP000505306">
    <property type="component" value="Chromosome"/>
</dbReference>
<dbReference type="NCBIfam" id="TIGR01007">
    <property type="entry name" value="eps_fam"/>
    <property type="match status" value="1"/>
</dbReference>
<sequence>MQAPPAQNEGQDFNLKEILQRYTHKWYWFVLVAAITLVAAKVYLRYTIPSYQSKASILIKDDQSSGGLGGISPFSDASYFSGISSSKIDSELAILKSKRLISEVVKELNLNIRYENIGSIITSEIYTNKPFVVQYLSFKNENNKGVQKLFFEINSETEFTIYNESKSINETHSFGESLEFPFGEITVIPVFDQSVSFSEFIGKTISVSYAPVESTAVQYQNRINVATDNRYSNVISLSMQSPVRQKAEDFINELIFQYNEDAINDKNQVAQKTSNFIDSRLEIITRELDSVEQNKETFKSTNRLTDIETEAQIILQNASEFDKRQLDVGTQLELANTMVDYMENAGANDLLPTNIGIQGPEISSAVVNYNQLILERNRLLKNSTSQNPVVVNLSNQIAQIRTGIKGSLENQRSSLKITLRDLNYKEATLNSQIAKVPRKEKLFREINRQQGIKEQLFLFLLQQREEASISLAVTSPKAKIIDSAFSSKAPVSPNRLVIYAGALLIGLLIPFLIIYISNLIDTQVKNRRDIERILPQVNLLGEVPKLGKNEDELVRQNDRSMLAESFRILRTNLQYQFLDKKDADVAKRLFVTSTVKGEGKTFVAFNLALTLALTGKKVILVGADIRNPQLHRYLDGDKNKYRGLTEYIIDETVTAKELMQQSSLNENLKIIHSGVIPPNPAELLMRPRTGAFFEEIENDFDYIIVDTAPAMLVTDTILITQLADVLLYVVRAGHTDKKLLEFLKDAINSKRLPSASVILNNVSSNNFGYGNKYGYSYTEEKKSFFQRWFR</sequence>
<keyword evidence="21" id="KW-1185">Reference proteome</keyword>
<dbReference type="GO" id="GO:0004715">
    <property type="term" value="F:non-membrane spanning protein tyrosine kinase activity"/>
    <property type="evidence" value="ECO:0007669"/>
    <property type="project" value="UniProtKB-EC"/>
</dbReference>
<comment type="catalytic activity">
    <reaction evidence="15">
        <text>L-tyrosyl-[protein] + ATP = O-phospho-L-tyrosyl-[protein] + ADP + H(+)</text>
        <dbReference type="Rhea" id="RHEA:10596"/>
        <dbReference type="Rhea" id="RHEA-COMP:10136"/>
        <dbReference type="Rhea" id="RHEA-COMP:20101"/>
        <dbReference type="ChEBI" id="CHEBI:15378"/>
        <dbReference type="ChEBI" id="CHEBI:30616"/>
        <dbReference type="ChEBI" id="CHEBI:46858"/>
        <dbReference type="ChEBI" id="CHEBI:61978"/>
        <dbReference type="ChEBI" id="CHEBI:456216"/>
        <dbReference type="EC" id="2.7.10.2"/>
    </reaction>
</comment>
<evidence type="ECO:0000256" key="15">
    <source>
        <dbReference type="ARBA" id="ARBA00051245"/>
    </source>
</evidence>
<feature type="domain" description="AAA" evidence="18">
    <location>
        <begin position="597"/>
        <end position="730"/>
    </location>
</feature>
<comment type="similarity">
    <text evidence="3">Belongs to the etk/wzc family.</text>
</comment>
<dbReference type="Gene3D" id="3.40.50.300">
    <property type="entry name" value="P-loop containing nucleotide triphosphate hydrolases"/>
    <property type="match status" value="1"/>
</dbReference>
<keyword evidence="6" id="KW-0997">Cell inner membrane</keyword>
<dbReference type="Pfam" id="PF02706">
    <property type="entry name" value="Wzz"/>
    <property type="match status" value="1"/>
</dbReference>
<dbReference type="SUPFAM" id="SSF52540">
    <property type="entry name" value="P-loop containing nucleoside triphosphate hydrolases"/>
    <property type="match status" value="1"/>
</dbReference>
<evidence type="ECO:0000256" key="3">
    <source>
        <dbReference type="ARBA" id="ARBA00008883"/>
    </source>
</evidence>
<evidence type="ECO:0000256" key="14">
    <source>
        <dbReference type="ARBA" id="ARBA00023137"/>
    </source>
</evidence>
<keyword evidence="14" id="KW-0829">Tyrosine-protein kinase</keyword>
<evidence type="ECO:0000256" key="6">
    <source>
        <dbReference type="ARBA" id="ARBA00022519"/>
    </source>
</evidence>
<dbReference type="Pfam" id="PF13807">
    <property type="entry name" value="GNVR"/>
    <property type="match status" value="1"/>
</dbReference>
<comment type="similarity">
    <text evidence="2">Belongs to the CpsD/CapB family.</text>
</comment>
<dbReference type="RefSeq" id="WP_164678283.1">
    <property type="nucleotide sequence ID" value="NZ_CP049057.1"/>
</dbReference>
<keyword evidence="11" id="KW-0067">ATP-binding</keyword>
<dbReference type="GO" id="GO:0005886">
    <property type="term" value="C:plasma membrane"/>
    <property type="evidence" value="ECO:0007669"/>
    <property type="project" value="UniProtKB-SubCell"/>
</dbReference>
<comment type="subcellular location">
    <subcellularLocation>
        <location evidence="1">Cell inner membrane</location>
        <topology evidence="1">Multi-pass membrane protein</topology>
    </subcellularLocation>
</comment>
<dbReference type="PANTHER" id="PTHR32309">
    <property type="entry name" value="TYROSINE-PROTEIN KINASE"/>
    <property type="match status" value="1"/>
</dbReference>
<evidence type="ECO:0000256" key="11">
    <source>
        <dbReference type="ARBA" id="ARBA00022840"/>
    </source>
</evidence>
<feature type="domain" description="Polysaccharide chain length determinant N-terminal" evidence="17">
    <location>
        <begin position="12"/>
        <end position="108"/>
    </location>
</feature>
<dbReference type="InterPro" id="IPR005702">
    <property type="entry name" value="Wzc-like_C"/>
</dbReference>
<evidence type="ECO:0000256" key="13">
    <source>
        <dbReference type="ARBA" id="ARBA00023136"/>
    </source>
</evidence>
<keyword evidence="5" id="KW-1003">Cell membrane</keyword>
<dbReference type="Pfam" id="PF13614">
    <property type="entry name" value="AAA_31"/>
    <property type="match status" value="1"/>
</dbReference>
<evidence type="ECO:0000256" key="4">
    <source>
        <dbReference type="ARBA" id="ARBA00011903"/>
    </source>
</evidence>
<evidence type="ECO:0000256" key="16">
    <source>
        <dbReference type="SAM" id="Phobius"/>
    </source>
</evidence>
<evidence type="ECO:0000259" key="19">
    <source>
        <dbReference type="Pfam" id="PF13807"/>
    </source>
</evidence>
<evidence type="ECO:0000256" key="12">
    <source>
        <dbReference type="ARBA" id="ARBA00022989"/>
    </source>
</evidence>
<keyword evidence="8 16" id="KW-0812">Transmembrane</keyword>
<feature type="transmembrane region" description="Helical" evidence="16">
    <location>
        <begin position="496"/>
        <end position="516"/>
    </location>
</feature>
<keyword evidence="10 20" id="KW-0418">Kinase</keyword>
<dbReference type="CDD" id="cd05387">
    <property type="entry name" value="BY-kinase"/>
    <property type="match status" value="1"/>
</dbReference>
<organism evidence="20 21">
    <name type="scientific">Rasiella rasia</name>
    <dbReference type="NCBI Taxonomy" id="2744027"/>
    <lineage>
        <taxon>Bacteria</taxon>
        <taxon>Pseudomonadati</taxon>
        <taxon>Bacteroidota</taxon>
        <taxon>Flavobacteriia</taxon>
        <taxon>Flavobacteriales</taxon>
        <taxon>Flavobacteriaceae</taxon>
        <taxon>Rasiella</taxon>
    </lineage>
</organism>
<dbReference type="GO" id="GO:0005524">
    <property type="term" value="F:ATP binding"/>
    <property type="evidence" value="ECO:0007669"/>
    <property type="project" value="UniProtKB-KW"/>
</dbReference>
<evidence type="ECO:0000256" key="9">
    <source>
        <dbReference type="ARBA" id="ARBA00022741"/>
    </source>
</evidence>
<evidence type="ECO:0000256" key="10">
    <source>
        <dbReference type="ARBA" id="ARBA00022777"/>
    </source>
</evidence>
<dbReference type="InterPro" id="IPR032807">
    <property type="entry name" value="GNVR"/>
</dbReference>
<dbReference type="KEGG" id="mgel:G5B37_01440"/>
<proteinExistence type="inferred from homology"/>
<dbReference type="AlphaFoldDB" id="A0A6G6GI60"/>
<evidence type="ECO:0000259" key="17">
    <source>
        <dbReference type="Pfam" id="PF02706"/>
    </source>
</evidence>
<evidence type="ECO:0000259" key="18">
    <source>
        <dbReference type="Pfam" id="PF13614"/>
    </source>
</evidence>
<name>A0A6G6GI60_9FLAO</name>
<gene>
    <name evidence="20" type="ORF">G5B37_01440</name>
</gene>
<evidence type="ECO:0000256" key="5">
    <source>
        <dbReference type="ARBA" id="ARBA00022475"/>
    </source>
</evidence>